<accession>A0A090YBK7</accession>
<protein>
    <submittedName>
        <fullName evidence="3 4">RNA chaperone Hfq</fullName>
    </submittedName>
</protein>
<keyword evidence="2" id="KW-0346">Stress response</keyword>
<dbReference type="GeneID" id="77007844"/>
<dbReference type="Pfam" id="PF17209">
    <property type="entry name" value="Hfq"/>
    <property type="match status" value="1"/>
</dbReference>
<evidence type="ECO:0000313" key="3">
    <source>
        <dbReference type="EMBL" id="KFM95874.1"/>
    </source>
</evidence>
<dbReference type="SUPFAM" id="SSF50182">
    <property type="entry name" value="Sm-like ribonucleoproteins"/>
    <property type="match status" value="1"/>
</dbReference>
<evidence type="ECO:0000256" key="1">
    <source>
        <dbReference type="ARBA" id="ARBA00022884"/>
    </source>
</evidence>
<organism evidence="3 5">
    <name type="scientific">Paenibacillus macerans</name>
    <name type="common">Bacillus macerans</name>
    <dbReference type="NCBI Taxonomy" id="44252"/>
    <lineage>
        <taxon>Bacteria</taxon>
        <taxon>Bacillati</taxon>
        <taxon>Bacillota</taxon>
        <taxon>Bacilli</taxon>
        <taxon>Bacillales</taxon>
        <taxon>Paenibacillaceae</taxon>
        <taxon>Paenibacillus</taxon>
    </lineage>
</organism>
<dbReference type="HOGENOM" id="CLU_113688_3_0_9"/>
<dbReference type="Gene3D" id="2.30.30.100">
    <property type="match status" value="1"/>
</dbReference>
<sequence>MLENRGDKEFAQDQQLYFLWKDRRECTVITKNGVPLKGTVELFDKYVILFRTLSGKQSMIYKHALSTIIAEPTNKTTS</sequence>
<dbReference type="AlphaFoldDB" id="A0A090YBK7"/>
<dbReference type="InterPro" id="IPR005001">
    <property type="entry name" value="Hfq"/>
</dbReference>
<dbReference type="OrthoDB" id="2658118at2"/>
<dbReference type="GO" id="GO:0006355">
    <property type="term" value="P:regulation of DNA-templated transcription"/>
    <property type="evidence" value="ECO:0007669"/>
    <property type="project" value="InterPro"/>
</dbReference>
<dbReference type="PANTHER" id="PTHR34772">
    <property type="entry name" value="RNA-BINDING PROTEIN HFQ"/>
    <property type="match status" value="1"/>
</dbReference>
<evidence type="ECO:0000256" key="2">
    <source>
        <dbReference type="ARBA" id="ARBA00023016"/>
    </source>
</evidence>
<dbReference type="PATRIC" id="fig|44252.3.peg.5073"/>
<keyword evidence="1" id="KW-0694">RNA-binding</keyword>
<dbReference type="GO" id="GO:0005829">
    <property type="term" value="C:cytosol"/>
    <property type="evidence" value="ECO:0007669"/>
    <property type="project" value="TreeGrafter"/>
</dbReference>
<comment type="caution">
    <text evidence="3">The sequence shown here is derived from an EMBL/GenBank/DDBJ whole genome shotgun (WGS) entry which is preliminary data.</text>
</comment>
<dbReference type="GO" id="GO:0043487">
    <property type="term" value="P:regulation of RNA stability"/>
    <property type="evidence" value="ECO:0007669"/>
    <property type="project" value="TreeGrafter"/>
</dbReference>
<dbReference type="EMBL" id="WNZZ01000012">
    <property type="protein sequence ID" value="MUG24063.1"/>
    <property type="molecule type" value="Genomic_DNA"/>
</dbReference>
<dbReference type="EMBL" id="JMQA01000041">
    <property type="protein sequence ID" value="KFM95874.1"/>
    <property type="molecule type" value="Genomic_DNA"/>
</dbReference>
<dbReference type="PANTHER" id="PTHR34772:SF1">
    <property type="entry name" value="RNA-BINDING PROTEIN HFQ"/>
    <property type="match status" value="1"/>
</dbReference>
<reference evidence="4 6" key="2">
    <citation type="submission" date="2019-11" db="EMBL/GenBank/DDBJ databases">
        <title>Draft genome sequences of five Paenibacillus species of dairy origin.</title>
        <authorList>
            <person name="Olajide A.M."/>
            <person name="Chen S."/>
            <person name="Lapointe G."/>
        </authorList>
    </citation>
    <scope>NUCLEOTIDE SEQUENCE [LARGE SCALE GENOMIC DNA]</scope>
    <source>
        <strain evidence="4 6">3CT49</strain>
    </source>
</reference>
<dbReference type="STRING" id="44252.DJ90_2200"/>
<evidence type="ECO:0000313" key="4">
    <source>
        <dbReference type="EMBL" id="MUG24063.1"/>
    </source>
</evidence>
<evidence type="ECO:0000313" key="5">
    <source>
        <dbReference type="Proteomes" id="UP000029278"/>
    </source>
</evidence>
<dbReference type="GO" id="GO:0045974">
    <property type="term" value="P:regulation of translation, ncRNA-mediated"/>
    <property type="evidence" value="ECO:0007669"/>
    <property type="project" value="TreeGrafter"/>
</dbReference>
<reference evidence="3 5" key="1">
    <citation type="submission" date="2014-04" db="EMBL/GenBank/DDBJ databases">
        <authorList>
            <person name="Bishop-Lilly K.A."/>
            <person name="Broomall S.M."/>
            <person name="Chain P.S."/>
            <person name="Chertkov O."/>
            <person name="Coyne S.R."/>
            <person name="Daligault H.E."/>
            <person name="Davenport K.W."/>
            <person name="Erkkila T."/>
            <person name="Frey K.G."/>
            <person name="Gibbons H.S."/>
            <person name="Gu W."/>
            <person name="Jaissle J."/>
            <person name="Johnson S.L."/>
            <person name="Koroleva G.I."/>
            <person name="Ladner J.T."/>
            <person name="Lo C.-C."/>
            <person name="Minogue T.D."/>
            <person name="Munk C."/>
            <person name="Palacios G.F."/>
            <person name="Redden C.L."/>
            <person name="Rosenzweig C.N."/>
            <person name="Scholz M.B."/>
            <person name="Teshima H."/>
            <person name="Xu Y."/>
        </authorList>
    </citation>
    <scope>NUCLEOTIDE SEQUENCE [LARGE SCALE GENOMIC DNA]</scope>
    <source>
        <strain evidence="3 5">8244</strain>
    </source>
</reference>
<gene>
    <name evidence="3" type="ORF">DJ90_2200</name>
    <name evidence="4" type="ORF">GNQ08_16865</name>
</gene>
<dbReference type="GO" id="GO:0003723">
    <property type="term" value="F:RNA binding"/>
    <property type="evidence" value="ECO:0007669"/>
    <property type="project" value="UniProtKB-KW"/>
</dbReference>
<evidence type="ECO:0000313" key="6">
    <source>
        <dbReference type="Proteomes" id="UP000442469"/>
    </source>
</evidence>
<keyword evidence="5" id="KW-1185">Reference proteome</keyword>
<name>A0A090YBK7_PAEMA</name>
<dbReference type="RefSeq" id="WP_036623819.1">
    <property type="nucleotide sequence ID" value="NZ_BGML01000008.1"/>
</dbReference>
<proteinExistence type="predicted"/>
<dbReference type="Proteomes" id="UP000029278">
    <property type="component" value="Unassembled WGS sequence"/>
</dbReference>
<dbReference type="Proteomes" id="UP000442469">
    <property type="component" value="Unassembled WGS sequence"/>
</dbReference>
<dbReference type="InterPro" id="IPR010920">
    <property type="entry name" value="LSM_dom_sf"/>
</dbReference>